<protein>
    <submittedName>
        <fullName evidence="3">Allergen</fullName>
    </submittedName>
</protein>
<accession>A0A8H8U9Y9</accession>
<dbReference type="InterPro" id="IPR011598">
    <property type="entry name" value="bHLH_dom"/>
</dbReference>
<evidence type="ECO:0000313" key="4">
    <source>
        <dbReference type="Proteomes" id="UP000443090"/>
    </source>
</evidence>
<name>A0A8H8U9Y9_9HELO</name>
<dbReference type="OrthoDB" id="3542681at2759"/>
<proteinExistence type="predicted"/>
<feature type="compositionally biased region" description="Polar residues" evidence="1">
    <location>
        <begin position="31"/>
        <end position="51"/>
    </location>
</feature>
<dbReference type="Proteomes" id="UP000443090">
    <property type="component" value="Unassembled WGS sequence"/>
</dbReference>
<keyword evidence="4" id="KW-1185">Reference proteome</keyword>
<dbReference type="PANTHER" id="PTHR47336">
    <property type="entry name" value="TRANSCRIPTION FACTOR HMS1-RELATED"/>
    <property type="match status" value="1"/>
</dbReference>
<feature type="region of interest" description="Disordered" evidence="1">
    <location>
        <begin position="27"/>
        <end position="173"/>
    </location>
</feature>
<evidence type="ECO:0000256" key="1">
    <source>
        <dbReference type="SAM" id="MobiDB-lite"/>
    </source>
</evidence>
<reference evidence="3 4" key="1">
    <citation type="submission" date="2018-05" db="EMBL/GenBank/DDBJ databases">
        <title>Genome sequencing and assembly of the regulated plant pathogen Lachnellula willkommii and related sister species for the development of diagnostic species identification markers.</title>
        <authorList>
            <person name="Giroux E."/>
            <person name="Bilodeau G."/>
        </authorList>
    </citation>
    <scope>NUCLEOTIDE SEQUENCE [LARGE SCALE GENOMIC DNA]</scope>
    <source>
        <strain evidence="3 4">CBS 160.35</strain>
    </source>
</reference>
<dbReference type="Pfam" id="PF00010">
    <property type="entry name" value="HLH"/>
    <property type="match status" value="1"/>
</dbReference>
<dbReference type="SUPFAM" id="SSF47459">
    <property type="entry name" value="HLH, helix-loop-helix DNA-binding domain"/>
    <property type="match status" value="1"/>
</dbReference>
<feature type="domain" description="BHLH" evidence="2">
    <location>
        <begin position="169"/>
        <end position="235"/>
    </location>
</feature>
<evidence type="ECO:0000259" key="2">
    <source>
        <dbReference type="PROSITE" id="PS50888"/>
    </source>
</evidence>
<feature type="compositionally biased region" description="Polar residues" evidence="1">
    <location>
        <begin position="75"/>
        <end position="85"/>
    </location>
</feature>
<dbReference type="InterPro" id="IPR052099">
    <property type="entry name" value="Regulatory_TF_Diverse"/>
</dbReference>
<dbReference type="PROSITE" id="PS50888">
    <property type="entry name" value="BHLH"/>
    <property type="match status" value="1"/>
</dbReference>
<comment type="caution">
    <text evidence="3">The sequence shown here is derived from an EMBL/GenBank/DDBJ whole genome shotgun (WGS) entry which is preliminary data.</text>
</comment>
<dbReference type="AlphaFoldDB" id="A0A8H8U9Y9"/>
<dbReference type="GO" id="GO:0046983">
    <property type="term" value="F:protein dimerization activity"/>
    <property type="evidence" value="ECO:0007669"/>
    <property type="project" value="InterPro"/>
</dbReference>
<sequence length="269" mass="29614">MTIAPQPNFTHQLYLSIALGLFAGNEGYQPSAPSRSSDQNSENEAQTQNLSYAPLPAVEDDYQYNPIEEDELSAASHSPSISNPQIRAIEPSTGTESPTYDKLEATNPHGIIDATTHDKPTRKGHRGSPSTKSKTSAHYKLRRTRSTQQASPSLPHVSRNPPSPQPSTGPRASHNLVEKQYRNRLNSSFDTLLAAIPAAMVGEEVTGFGCQGKGLERRVSKAEVLVLAKKHIETLERERESMYWEREELKGNLERLMIAWISSGGKIVA</sequence>
<organism evidence="3 4">
    <name type="scientific">Lachnellula occidentalis</name>
    <dbReference type="NCBI Taxonomy" id="215460"/>
    <lineage>
        <taxon>Eukaryota</taxon>
        <taxon>Fungi</taxon>
        <taxon>Dikarya</taxon>
        <taxon>Ascomycota</taxon>
        <taxon>Pezizomycotina</taxon>
        <taxon>Leotiomycetes</taxon>
        <taxon>Helotiales</taxon>
        <taxon>Lachnaceae</taxon>
        <taxon>Lachnellula</taxon>
    </lineage>
</organism>
<dbReference type="PANTHER" id="PTHR47336:SF2">
    <property type="entry name" value="TRANSCRIPTION FACTOR HMS1-RELATED"/>
    <property type="match status" value="1"/>
</dbReference>
<dbReference type="EMBL" id="QGMI01000488">
    <property type="protein sequence ID" value="TVY39910.1"/>
    <property type="molecule type" value="Genomic_DNA"/>
</dbReference>
<gene>
    <name evidence="3" type="primary">FUSC3_1</name>
    <name evidence="3" type="ORF">LOCC1_G006094</name>
</gene>
<feature type="compositionally biased region" description="Acidic residues" evidence="1">
    <location>
        <begin position="58"/>
        <end position="72"/>
    </location>
</feature>
<dbReference type="Gene3D" id="4.10.280.10">
    <property type="entry name" value="Helix-loop-helix DNA-binding domain"/>
    <property type="match status" value="1"/>
</dbReference>
<evidence type="ECO:0000313" key="3">
    <source>
        <dbReference type="EMBL" id="TVY39910.1"/>
    </source>
</evidence>
<dbReference type="SMART" id="SM00353">
    <property type="entry name" value="HLH"/>
    <property type="match status" value="1"/>
</dbReference>
<dbReference type="InterPro" id="IPR036638">
    <property type="entry name" value="HLH_DNA-bd_sf"/>
</dbReference>
<feature type="compositionally biased region" description="Basic residues" evidence="1">
    <location>
        <begin position="135"/>
        <end position="145"/>
    </location>
</feature>